<gene>
    <name evidence="1" type="ORF">Bca52824_075471</name>
</gene>
<dbReference type="EMBL" id="JAAMPC010000015">
    <property type="protein sequence ID" value="KAG2256177.1"/>
    <property type="molecule type" value="Genomic_DNA"/>
</dbReference>
<protein>
    <submittedName>
        <fullName evidence="1">Uncharacterized protein</fullName>
    </submittedName>
</protein>
<reference evidence="1 2" key="1">
    <citation type="submission" date="2020-02" db="EMBL/GenBank/DDBJ databases">
        <authorList>
            <person name="Ma Q."/>
            <person name="Huang Y."/>
            <person name="Song X."/>
            <person name="Pei D."/>
        </authorList>
    </citation>
    <scope>NUCLEOTIDE SEQUENCE [LARGE SCALE GENOMIC DNA]</scope>
    <source>
        <strain evidence="1">Sxm20200214</strain>
        <tissue evidence="1">Leaf</tissue>
    </source>
</reference>
<evidence type="ECO:0000313" key="1">
    <source>
        <dbReference type="EMBL" id="KAG2256177.1"/>
    </source>
</evidence>
<evidence type="ECO:0000313" key="2">
    <source>
        <dbReference type="Proteomes" id="UP000886595"/>
    </source>
</evidence>
<sequence length="175" mass="19996">MVDTGATHNFMTIDEAVRLGVKWSKKDGWMKRSGELLSYSLGRFQGSLGYELHETSLNHTHACVELGMHSREGITVHDSGVGRKNRWDEATIGDAAHQGGEEGFLALMKVEDEPNSVEYIPQIIEMVLEENKDVMPAKLPEKLPQRRAPNHHLWHLIEWLHPSWRSYENNSMSCY</sequence>
<dbReference type="OrthoDB" id="1939491at2759"/>
<dbReference type="AlphaFoldDB" id="A0A8X7PS77"/>
<keyword evidence="2" id="KW-1185">Reference proteome</keyword>
<accession>A0A8X7PS77</accession>
<proteinExistence type="predicted"/>
<dbReference type="Proteomes" id="UP000886595">
    <property type="component" value="Unassembled WGS sequence"/>
</dbReference>
<name>A0A8X7PS77_BRACI</name>
<comment type="caution">
    <text evidence="1">The sequence shown here is derived from an EMBL/GenBank/DDBJ whole genome shotgun (WGS) entry which is preliminary data.</text>
</comment>
<organism evidence="1 2">
    <name type="scientific">Brassica carinata</name>
    <name type="common">Ethiopian mustard</name>
    <name type="synonym">Abyssinian cabbage</name>
    <dbReference type="NCBI Taxonomy" id="52824"/>
    <lineage>
        <taxon>Eukaryota</taxon>
        <taxon>Viridiplantae</taxon>
        <taxon>Streptophyta</taxon>
        <taxon>Embryophyta</taxon>
        <taxon>Tracheophyta</taxon>
        <taxon>Spermatophyta</taxon>
        <taxon>Magnoliopsida</taxon>
        <taxon>eudicotyledons</taxon>
        <taxon>Gunneridae</taxon>
        <taxon>Pentapetalae</taxon>
        <taxon>rosids</taxon>
        <taxon>malvids</taxon>
        <taxon>Brassicales</taxon>
        <taxon>Brassicaceae</taxon>
        <taxon>Brassiceae</taxon>
        <taxon>Brassica</taxon>
    </lineage>
</organism>